<evidence type="ECO:0000256" key="1">
    <source>
        <dbReference type="ARBA" id="ARBA00001933"/>
    </source>
</evidence>
<dbReference type="GO" id="GO:0019346">
    <property type="term" value="P:transsulfuration"/>
    <property type="evidence" value="ECO:0007669"/>
    <property type="project" value="InterPro"/>
</dbReference>
<gene>
    <name evidence="3 7" type="primary">metZ</name>
    <name evidence="7" type="ORF">HMPREF0551_1088</name>
</gene>
<keyword evidence="8" id="KW-1185">Reference proteome</keyword>
<proteinExistence type="inferred from homology"/>
<dbReference type="Gene3D" id="3.90.1150.10">
    <property type="entry name" value="Aspartate Aminotransferase, domain 1"/>
    <property type="match status" value="1"/>
</dbReference>
<dbReference type="UniPathway" id="UPA00051">
    <property type="reaction ID" value="UER00449"/>
</dbReference>
<feature type="region of interest" description="Disordered" evidence="6">
    <location>
        <begin position="1"/>
        <end position="27"/>
    </location>
</feature>
<keyword evidence="2 3" id="KW-0663">Pyridoxal phosphate</keyword>
<organism evidence="7 8">
    <name type="scientific">Lautropia mirabilis ATCC 51599</name>
    <dbReference type="NCBI Taxonomy" id="887898"/>
    <lineage>
        <taxon>Bacteria</taxon>
        <taxon>Pseudomonadati</taxon>
        <taxon>Pseudomonadota</taxon>
        <taxon>Betaproteobacteria</taxon>
        <taxon>Burkholderiales</taxon>
        <taxon>Burkholderiaceae</taxon>
        <taxon>Lautropia</taxon>
    </lineage>
</organism>
<evidence type="ECO:0000256" key="2">
    <source>
        <dbReference type="ARBA" id="ARBA00022898"/>
    </source>
</evidence>
<evidence type="ECO:0000313" key="7">
    <source>
        <dbReference type="EMBL" id="EFV95130.1"/>
    </source>
</evidence>
<dbReference type="EC" id="2.5.1.-" evidence="3"/>
<dbReference type="InterPro" id="IPR015424">
    <property type="entry name" value="PyrdxlP-dep_Trfase"/>
</dbReference>
<dbReference type="eggNOG" id="COG0626">
    <property type="taxonomic scope" value="Bacteria"/>
</dbReference>
<evidence type="ECO:0000256" key="4">
    <source>
        <dbReference type="PIRSR" id="PIRSR001434-2"/>
    </source>
</evidence>
<dbReference type="InterPro" id="IPR015421">
    <property type="entry name" value="PyrdxlP-dep_Trfase_major"/>
</dbReference>
<evidence type="ECO:0000256" key="3">
    <source>
        <dbReference type="HAMAP-Rule" id="MF_02056"/>
    </source>
</evidence>
<name>E7RWM6_9BURK</name>
<dbReference type="GO" id="GO:0030170">
    <property type="term" value="F:pyridoxal phosphate binding"/>
    <property type="evidence" value="ECO:0007669"/>
    <property type="project" value="UniProtKB-UniRule"/>
</dbReference>
<dbReference type="GO" id="GO:0071266">
    <property type="term" value="P:'de novo' L-methionine biosynthetic process"/>
    <property type="evidence" value="ECO:0007669"/>
    <property type="project" value="UniProtKB-UniRule"/>
</dbReference>
<dbReference type="PROSITE" id="PS00868">
    <property type="entry name" value="CYS_MET_METAB_PP"/>
    <property type="match status" value="1"/>
</dbReference>
<feature type="modified residue" description="N6-(pyridoxal phosphate)lysine" evidence="3 4">
    <location>
        <position position="240"/>
    </location>
</feature>
<dbReference type="EMBL" id="AEQP01000004">
    <property type="protein sequence ID" value="EFV95130.1"/>
    <property type="molecule type" value="Genomic_DNA"/>
</dbReference>
<dbReference type="PANTHER" id="PTHR11808">
    <property type="entry name" value="TRANS-SULFURATION ENZYME FAMILY MEMBER"/>
    <property type="match status" value="1"/>
</dbReference>
<dbReference type="GO" id="GO:0016846">
    <property type="term" value="F:carbon-sulfur lyase activity"/>
    <property type="evidence" value="ECO:0007669"/>
    <property type="project" value="TreeGrafter"/>
</dbReference>
<dbReference type="STRING" id="887898.HMPREF0551_1088"/>
<dbReference type="HOGENOM" id="CLU_018986_2_0_4"/>
<comment type="function">
    <text evidence="3">Catalyzes the formation of L-homocysteine from O-succinyl-L-homoserine (OSHS) and hydrogen sulfide.</text>
</comment>
<dbReference type="InterPro" id="IPR015422">
    <property type="entry name" value="PyrdxlP-dep_Trfase_small"/>
</dbReference>
<dbReference type="InterPro" id="IPR006234">
    <property type="entry name" value="O-succ-hSer_sulfhydrylase"/>
</dbReference>
<dbReference type="NCBIfam" id="TIGR01325">
    <property type="entry name" value="O_suc_HS_sulf"/>
    <property type="match status" value="1"/>
</dbReference>
<comment type="similarity">
    <text evidence="3">Belongs to the trans-sulfuration enzymes family. MetZ subfamily.</text>
</comment>
<dbReference type="SUPFAM" id="SSF53383">
    <property type="entry name" value="PLP-dependent transferases"/>
    <property type="match status" value="1"/>
</dbReference>
<dbReference type="Pfam" id="PF01053">
    <property type="entry name" value="Cys_Met_Meta_PP"/>
    <property type="match status" value="1"/>
</dbReference>
<evidence type="ECO:0000256" key="6">
    <source>
        <dbReference type="SAM" id="MobiDB-lite"/>
    </source>
</evidence>
<dbReference type="PANTHER" id="PTHR11808:SF80">
    <property type="entry name" value="CYSTATHIONINE GAMMA-LYASE"/>
    <property type="match status" value="1"/>
</dbReference>
<reference evidence="7 8" key="1">
    <citation type="submission" date="2010-12" db="EMBL/GenBank/DDBJ databases">
        <authorList>
            <person name="Muzny D."/>
            <person name="Qin X."/>
            <person name="Deng J."/>
            <person name="Jiang H."/>
            <person name="Liu Y."/>
            <person name="Qu J."/>
            <person name="Song X.-Z."/>
            <person name="Zhang L."/>
            <person name="Thornton R."/>
            <person name="Coyle M."/>
            <person name="Francisco L."/>
            <person name="Jackson L."/>
            <person name="Javaid M."/>
            <person name="Korchina V."/>
            <person name="Kovar C."/>
            <person name="Mata R."/>
            <person name="Mathew T."/>
            <person name="Ngo R."/>
            <person name="Nguyen L."/>
            <person name="Nguyen N."/>
            <person name="Okwuonu G."/>
            <person name="Ongeri F."/>
            <person name="Pham C."/>
            <person name="Simmons D."/>
            <person name="Wilczek-Boney K."/>
            <person name="Hale W."/>
            <person name="Jakkamsetti A."/>
            <person name="Pham P."/>
            <person name="Ruth R."/>
            <person name="San Lucas F."/>
            <person name="Warren J."/>
            <person name="Zhang J."/>
            <person name="Zhao Z."/>
            <person name="Zhou C."/>
            <person name="Zhu D."/>
            <person name="Lee S."/>
            <person name="Bess C."/>
            <person name="Blankenburg K."/>
            <person name="Forbes L."/>
            <person name="Fu Q."/>
            <person name="Gubbala S."/>
            <person name="Hirani K."/>
            <person name="Jayaseelan J.C."/>
            <person name="Lara F."/>
            <person name="Munidasa M."/>
            <person name="Palculict T."/>
            <person name="Patil S."/>
            <person name="Pu L.-L."/>
            <person name="Saada N."/>
            <person name="Tang L."/>
            <person name="Weissenberger G."/>
            <person name="Zhu Y."/>
            <person name="Hemphill L."/>
            <person name="Shang Y."/>
            <person name="Youmans B."/>
            <person name="Ayvaz T."/>
            <person name="Ross M."/>
            <person name="Santibanez J."/>
            <person name="Aqrawi P."/>
            <person name="Gross S."/>
            <person name="Joshi V."/>
            <person name="Fowler G."/>
            <person name="Nazareth L."/>
            <person name="Reid J."/>
            <person name="Worley K."/>
            <person name="Petrosino J."/>
            <person name="Highlander S."/>
            <person name="Gibbs R."/>
        </authorList>
    </citation>
    <scope>NUCLEOTIDE SEQUENCE [LARGE SCALE GENOMIC DNA]</scope>
    <source>
        <strain evidence="7 8">ATCC 51599</strain>
    </source>
</reference>
<keyword evidence="3" id="KW-0028">Amino-acid biosynthesis</keyword>
<sequence>MTKPADTHTHPHDPAAAPTAPGHGSARRAPWNERLADVSLETLAVRAGFDPGEFGEHSEAIYLSSSFVHDNAAHAAAKFAGEVDGFIYSRFRNPTVRVFQDRLAALEGAEMCLSAGSGMAAIHAVVMSLTGQGDHIVSSRSVFGTTVQLFALFERYGVQATYVDIADLKAWEAAIQPGKTRFLFVESPANPSTEVADIRALAELAHRHGALLVVDNTFATPVLQRPLELGADVVVHSATKYLDGQGRVLGGAVLGSQSYMKEKLEPVLRYTGPALSAFNAWILLGGLQTLPVRIRAQSDSALAVARWLEAHPAVARVYYPGLPSHPQHELAKRQQSGFGPVLAFEVKGTSPDVTRQNAWQVVDSCQVVSVTANLGDVKTTITHPASTTHGKMSPEARAAAGIGEGQLRMAIGLESPEDICADLERGLSKAVF</sequence>
<evidence type="ECO:0000256" key="5">
    <source>
        <dbReference type="RuleBase" id="RU362118"/>
    </source>
</evidence>
<dbReference type="RefSeq" id="WP_005673312.1">
    <property type="nucleotide sequence ID" value="NZ_CP146288.1"/>
</dbReference>
<dbReference type="NCBIfam" id="NF006003">
    <property type="entry name" value="PRK08133.1"/>
    <property type="match status" value="1"/>
</dbReference>
<dbReference type="HAMAP" id="MF_02056">
    <property type="entry name" value="MetZ"/>
    <property type="match status" value="1"/>
</dbReference>
<dbReference type="AlphaFoldDB" id="E7RWM6"/>
<dbReference type="Gene3D" id="3.40.640.10">
    <property type="entry name" value="Type I PLP-dependent aspartate aminotransferase-like (Major domain)"/>
    <property type="match status" value="1"/>
</dbReference>
<evidence type="ECO:0000313" key="8">
    <source>
        <dbReference type="Proteomes" id="UP000011021"/>
    </source>
</evidence>
<dbReference type="PIRSF" id="PIRSF001434">
    <property type="entry name" value="CGS"/>
    <property type="match status" value="1"/>
</dbReference>
<accession>E7RWM6</accession>
<keyword evidence="7" id="KW-0456">Lyase</keyword>
<dbReference type="GO" id="GO:0071268">
    <property type="term" value="P:homocysteine biosynthetic process"/>
    <property type="evidence" value="ECO:0007669"/>
    <property type="project" value="InterPro"/>
</dbReference>
<comment type="pathway">
    <text evidence="3">Amino-acid biosynthesis; L-methionine biosynthesis via de novo pathway; L-homocysteine from O-succinyl-L-homoserine: step 1/1.</text>
</comment>
<dbReference type="InterPro" id="IPR000277">
    <property type="entry name" value="Cys/Met-Metab_PyrdxlP-dep_enz"/>
</dbReference>
<dbReference type="CDD" id="cd00614">
    <property type="entry name" value="CGS_like"/>
    <property type="match status" value="1"/>
</dbReference>
<dbReference type="GO" id="GO:0005737">
    <property type="term" value="C:cytoplasm"/>
    <property type="evidence" value="ECO:0007669"/>
    <property type="project" value="TreeGrafter"/>
</dbReference>
<dbReference type="FunFam" id="3.40.640.10:FF:000046">
    <property type="entry name" value="Cystathionine gamma-lyase"/>
    <property type="match status" value="1"/>
</dbReference>
<comment type="cofactor">
    <cofactor evidence="1 3 5">
        <name>pyridoxal 5'-phosphate</name>
        <dbReference type="ChEBI" id="CHEBI:597326"/>
    </cofactor>
</comment>
<comment type="catalytic activity">
    <reaction evidence="3">
        <text>O-succinyl-L-homoserine + hydrogen sulfide = L-homocysteine + succinate</text>
        <dbReference type="Rhea" id="RHEA:27826"/>
        <dbReference type="ChEBI" id="CHEBI:29919"/>
        <dbReference type="ChEBI" id="CHEBI:30031"/>
        <dbReference type="ChEBI" id="CHEBI:57661"/>
        <dbReference type="ChEBI" id="CHEBI:58199"/>
    </reaction>
</comment>
<protein>
    <recommendedName>
        <fullName evidence="3">O-succinylhomoserine sulfhydrylase</fullName>
        <shortName evidence="3">OSH sulfhydrylase</shortName>
        <shortName evidence="3">OSHS sulfhydrylase</shortName>
        <ecNumber evidence="3">2.5.1.-</ecNumber>
    </recommendedName>
</protein>
<dbReference type="InterPro" id="IPR054542">
    <property type="entry name" value="Cys_met_metab_PP"/>
</dbReference>
<dbReference type="GO" id="GO:0016765">
    <property type="term" value="F:transferase activity, transferring alkyl or aryl (other than methyl) groups"/>
    <property type="evidence" value="ECO:0007669"/>
    <property type="project" value="UniProtKB-UniRule"/>
</dbReference>
<comment type="subunit">
    <text evidence="3">Homotetramer.</text>
</comment>
<keyword evidence="3" id="KW-0486">Methionine biosynthesis</keyword>
<feature type="compositionally biased region" description="Basic and acidic residues" evidence="6">
    <location>
        <begin position="1"/>
        <end position="13"/>
    </location>
</feature>
<comment type="caution">
    <text evidence="7">The sequence shown here is derived from an EMBL/GenBank/DDBJ whole genome shotgun (WGS) entry which is preliminary data.</text>
</comment>
<keyword evidence="3" id="KW-0808">Transferase</keyword>
<dbReference type="Proteomes" id="UP000011021">
    <property type="component" value="Unassembled WGS sequence"/>
</dbReference>